<dbReference type="AlphaFoldDB" id="A0A9P5ZRK9"/>
<feature type="compositionally biased region" description="Polar residues" evidence="1">
    <location>
        <begin position="176"/>
        <end position="185"/>
    </location>
</feature>
<feature type="region of interest" description="Disordered" evidence="1">
    <location>
        <begin position="951"/>
        <end position="972"/>
    </location>
</feature>
<comment type="caution">
    <text evidence="2">The sequence shown here is derived from an EMBL/GenBank/DDBJ whole genome shotgun (WGS) entry which is preliminary data.</text>
</comment>
<feature type="region of interest" description="Disordered" evidence="1">
    <location>
        <begin position="761"/>
        <end position="783"/>
    </location>
</feature>
<feature type="region of interest" description="Disordered" evidence="1">
    <location>
        <begin position="1035"/>
        <end position="1055"/>
    </location>
</feature>
<dbReference type="PANTHER" id="PTHR24216">
    <property type="entry name" value="PAXILLIN-RELATED"/>
    <property type="match status" value="1"/>
</dbReference>
<feature type="compositionally biased region" description="Basic and acidic residues" evidence="1">
    <location>
        <begin position="1125"/>
        <end position="1141"/>
    </location>
</feature>
<feature type="compositionally biased region" description="Basic residues" evidence="1">
    <location>
        <begin position="1042"/>
        <end position="1055"/>
    </location>
</feature>
<name>A0A9P5ZRK9_PLEER</name>
<dbReference type="OrthoDB" id="3029028at2759"/>
<sequence length="1260" mass="135100">MSVDCELEYRAIEEGVERDQDNKETENDGALRRLIRARSRKSLRAIDIGLEIEDLSSPPPPLNSDEAPPKERTPNKTKKLPLPLPLPPAPTLPAPLPMPPTRPLSRPRPLPPPNPSNMKPTNSRAPLPLPLPPTPPINSTGLIKKSSLKKRTISKIPPLPLPPTFSPLLTSSFGTNGNTNGSVTRVPSPRANSKLGRSGNTGIGSKGDDNDNAIANANERVHSIGIELSVTRKSSILRRYGSIHRSRARLTADPNTNAQWKEEEINDFDFEGEVNEIIDAYTYALISAPAVTNASFGFGLGSGIPDFRSASSHDGSRHSKYSRYSKYSKGDVVTPFVGFEFVTPPWYVMAKGLATGTSGAGGMQMRLSGDYEYDEKDYGRTPGGYPSVSRNGFGFGFDEEREEMGGDGSFKAFTRGVSGVPRTAHALSLHEYEIETLSRNGSIGSVSRRGWTTADEERKRNLKSGGGSGESHGRPMLRPLSIPSPSSSGTASSKSAHTRSGMSTTLSMKNTSHSGSGFRAKTDAKTRKSIYPLSAHPSTRASRAVTRQYTEYTYTVGLGVVAGLELLDEGGDSAGAGGVGEVGGGGLLSATVQIRSATLHSATFSFTTKNSNSHPKSGLSTGSPLASPYWKYPTLRVNKNRFAADFSGSVGDVERWFGGFGGSLEGSDDTDEEEEVIVLRSADVEELRSISVTVSPIEVDESRGFVLGRQDEEMEVEGMRPFWPSEGQQPSSPPPRLDIQPFHEPLDVDVSWIHEEKAQVEVGDGQARPQEKPAPPPPTPLLRDEWERDMQRDDEAHMAGKAAEWEPTLPLSSAPSLLPPPVPPKLDDHLQGQGTTGAGGWMTRFVEMITPPNSNDSPPPFQNVVNAEGMPSNSGVGVSGHGGDGWENVRGRLEESVKGSGRNEGAVTEKDVTDVRALLAGARGFSIGSPYASTSMSAKFSSPTHNRSQSESALVWSAAPPAARSPHGYSATRTKAKVLAIGEKGKGIGKLLGKKIGLTGWKREEEGEMVISSPMMLSEKDYVRMWEENKRGATDDIVSDKHHGKKNKKEKKKKPRVVIDTSWDFLDGGESTPLSVSAYSTRGGGMLVLSPLYSHLEEATRHVGVGIGSPRLGMSMKVHTNADVNDSRLKALHSGDDEGTRKRGRNVPFPIGGRPLKKRSTSGSSGNLSLLQDSKGVPRRDSDASTSSSRRSGRTAAPPPLKGPPPSGPLPGVPPPPPPLSSPPSSSGTSESSGECVHFFQTTEPLRVKVPRRIMVGTAL</sequence>
<feature type="compositionally biased region" description="Low complexity" evidence="1">
    <location>
        <begin position="1223"/>
        <end position="1234"/>
    </location>
</feature>
<feature type="region of interest" description="Disordered" evidence="1">
    <location>
        <begin position="49"/>
        <end position="142"/>
    </location>
</feature>
<feature type="region of interest" description="Disordered" evidence="1">
    <location>
        <begin position="176"/>
        <end position="211"/>
    </location>
</feature>
<dbReference type="EMBL" id="MU154602">
    <property type="protein sequence ID" value="KAF9492410.1"/>
    <property type="molecule type" value="Genomic_DNA"/>
</dbReference>
<organism evidence="2 3">
    <name type="scientific">Pleurotus eryngii</name>
    <name type="common">Boletus of the steppes</name>
    <dbReference type="NCBI Taxonomy" id="5323"/>
    <lineage>
        <taxon>Eukaryota</taxon>
        <taxon>Fungi</taxon>
        <taxon>Dikarya</taxon>
        <taxon>Basidiomycota</taxon>
        <taxon>Agaricomycotina</taxon>
        <taxon>Agaricomycetes</taxon>
        <taxon>Agaricomycetidae</taxon>
        <taxon>Agaricales</taxon>
        <taxon>Pleurotineae</taxon>
        <taxon>Pleurotaceae</taxon>
        <taxon>Pleurotus</taxon>
    </lineage>
</organism>
<feature type="compositionally biased region" description="Low complexity" evidence="1">
    <location>
        <begin position="1184"/>
        <end position="1196"/>
    </location>
</feature>
<feature type="compositionally biased region" description="Low complexity" evidence="1">
    <location>
        <begin position="479"/>
        <end position="495"/>
    </location>
</feature>
<feature type="region of interest" description="Disordered" evidence="1">
    <location>
        <begin position="1125"/>
        <end position="1245"/>
    </location>
</feature>
<protein>
    <submittedName>
        <fullName evidence="2">Uncharacterized protein</fullName>
    </submittedName>
</protein>
<feature type="compositionally biased region" description="Low complexity" evidence="1">
    <location>
        <begin position="1161"/>
        <end position="1174"/>
    </location>
</feature>
<evidence type="ECO:0000313" key="2">
    <source>
        <dbReference type="EMBL" id="KAF9492410.1"/>
    </source>
</evidence>
<evidence type="ECO:0000313" key="3">
    <source>
        <dbReference type="Proteomes" id="UP000807025"/>
    </source>
</evidence>
<feature type="compositionally biased region" description="Polar residues" evidence="1">
    <location>
        <begin position="498"/>
        <end position="515"/>
    </location>
</feature>
<reference evidence="2" key="1">
    <citation type="submission" date="2020-11" db="EMBL/GenBank/DDBJ databases">
        <authorList>
            <consortium name="DOE Joint Genome Institute"/>
            <person name="Ahrendt S."/>
            <person name="Riley R."/>
            <person name="Andreopoulos W."/>
            <person name="Labutti K."/>
            <person name="Pangilinan J."/>
            <person name="Ruiz-Duenas F.J."/>
            <person name="Barrasa J.M."/>
            <person name="Sanchez-Garcia M."/>
            <person name="Camarero S."/>
            <person name="Miyauchi S."/>
            <person name="Serrano A."/>
            <person name="Linde D."/>
            <person name="Babiker R."/>
            <person name="Drula E."/>
            <person name="Ayuso-Fernandez I."/>
            <person name="Pacheco R."/>
            <person name="Padilla G."/>
            <person name="Ferreira P."/>
            <person name="Barriuso J."/>
            <person name="Kellner H."/>
            <person name="Castanera R."/>
            <person name="Alfaro M."/>
            <person name="Ramirez L."/>
            <person name="Pisabarro A.G."/>
            <person name="Kuo A."/>
            <person name="Tritt A."/>
            <person name="Lipzen A."/>
            <person name="He G."/>
            <person name="Yan M."/>
            <person name="Ng V."/>
            <person name="Cullen D."/>
            <person name="Martin F."/>
            <person name="Rosso M.-N."/>
            <person name="Henrissat B."/>
            <person name="Hibbett D."/>
            <person name="Martinez A.T."/>
            <person name="Grigoriev I.V."/>
        </authorList>
    </citation>
    <scope>NUCLEOTIDE SEQUENCE</scope>
    <source>
        <strain evidence="2">ATCC 90797</strain>
    </source>
</reference>
<evidence type="ECO:0000256" key="1">
    <source>
        <dbReference type="SAM" id="MobiDB-lite"/>
    </source>
</evidence>
<accession>A0A9P5ZRK9</accession>
<keyword evidence="3" id="KW-1185">Reference proteome</keyword>
<dbReference type="PANTHER" id="PTHR24216:SF65">
    <property type="entry name" value="PAXILLIN-LIKE PROTEIN 1"/>
    <property type="match status" value="1"/>
</dbReference>
<feature type="region of interest" description="Disordered" evidence="1">
    <location>
        <begin position="721"/>
        <end position="742"/>
    </location>
</feature>
<feature type="compositionally biased region" description="Pro residues" evidence="1">
    <location>
        <begin position="82"/>
        <end position="115"/>
    </location>
</feature>
<feature type="compositionally biased region" description="Pro residues" evidence="1">
    <location>
        <begin position="1197"/>
        <end position="1222"/>
    </location>
</feature>
<feature type="region of interest" description="Disordered" evidence="1">
    <location>
        <begin position="443"/>
        <end position="528"/>
    </location>
</feature>
<proteinExistence type="predicted"/>
<dbReference type="Proteomes" id="UP000807025">
    <property type="component" value="Unassembled WGS sequence"/>
</dbReference>
<gene>
    <name evidence="2" type="ORF">BDN71DRAFT_1433285</name>
</gene>
<feature type="compositionally biased region" description="Pro residues" evidence="1">
    <location>
        <begin position="127"/>
        <end position="136"/>
    </location>
</feature>
<feature type="region of interest" description="Disordered" evidence="1">
    <location>
        <begin position="810"/>
        <end position="839"/>
    </location>
</feature>